<dbReference type="Proteomes" id="UP001148629">
    <property type="component" value="Unassembled WGS sequence"/>
</dbReference>
<evidence type="ECO:0000313" key="1">
    <source>
        <dbReference type="EMBL" id="KAJ3531210.1"/>
    </source>
</evidence>
<dbReference type="EMBL" id="JANRMS010001086">
    <property type="protein sequence ID" value="KAJ3531210.1"/>
    <property type="molecule type" value="Genomic_DNA"/>
</dbReference>
<evidence type="ECO:0000313" key="2">
    <source>
        <dbReference type="Proteomes" id="UP001148629"/>
    </source>
</evidence>
<proteinExistence type="predicted"/>
<reference evidence="1" key="1">
    <citation type="submission" date="2022-08" db="EMBL/GenBank/DDBJ databases">
        <title>Genome Sequence of Fusarium decemcellulare.</title>
        <authorList>
            <person name="Buettner E."/>
        </authorList>
    </citation>
    <scope>NUCLEOTIDE SEQUENCE</scope>
    <source>
        <strain evidence="1">Babe19</strain>
    </source>
</reference>
<comment type="caution">
    <text evidence="1">The sequence shown here is derived from an EMBL/GenBank/DDBJ whole genome shotgun (WGS) entry which is preliminary data.</text>
</comment>
<organism evidence="1 2">
    <name type="scientific">Fusarium decemcellulare</name>
    <dbReference type="NCBI Taxonomy" id="57161"/>
    <lineage>
        <taxon>Eukaryota</taxon>
        <taxon>Fungi</taxon>
        <taxon>Dikarya</taxon>
        <taxon>Ascomycota</taxon>
        <taxon>Pezizomycotina</taxon>
        <taxon>Sordariomycetes</taxon>
        <taxon>Hypocreomycetidae</taxon>
        <taxon>Hypocreales</taxon>
        <taxon>Nectriaceae</taxon>
        <taxon>Fusarium</taxon>
        <taxon>Fusarium decemcellulare species complex</taxon>
    </lineage>
</organism>
<gene>
    <name evidence="1" type="ORF">NM208_g8978</name>
</gene>
<accession>A0ACC1S3H7</accession>
<name>A0ACC1S3H7_9HYPO</name>
<protein>
    <submittedName>
        <fullName evidence="1">Uncharacterized protein</fullName>
    </submittedName>
</protein>
<sequence>MSSDSPSKASRLARSSYNSPFSRSGAPTPHPNTDPYVDLRAKALTTLIAMGFDPKTMVEHGVVWAEDQDPFGHVTQSRYMQFLGTCFHRVMESYDEYLTEEEYNQMILGKSIIPVVKKYELDIKRQVKYPDALIAAYREDKIEPTRNNGTTVLFSITQQAVVAEVKGYTVYISTKSGRPVDIRTAGGGWQRLFGGFTKLAEKSNVLKEAWDRDLKARKSAGSKLPALTAVNLDFNSNETMASYSGSSSIISGPEIHHWLRRFRGVRVRKVDAIDIASSSGA</sequence>
<keyword evidence="2" id="KW-1185">Reference proteome</keyword>